<dbReference type="RefSeq" id="WP_110234129.1">
    <property type="nucleotide sequence ID" value="NZ_CP023994.1"/>
</dbReference>
<evidence type="ECO:0000256" key="2">
    <source>
        <dbReference type="ARBA" id="ARBA00023125"/>
    </source>
</evidence>
<keyword evidence="6" id="KW-1185">Reference proteome</keyword>
<dbReference type="SMART" id="SM00347">
    <property type="entry name" value="HTH_MARR"/>
    <property type="match status" value="1"/>
</dbReference>
<sequence>MTASKRTVKAITVASGSSVPHIGKQEIITEPLSQLIDSDAFTPRLLALLSNALVWRESMLMRQEFNLGTNDWRVISALANTPGSSATDVSEFLAMNKAVVSKAVNTLIDRKLIAVSDGPRGSRHLYLTPEGAQMHDKMMPISLSGEDIILSRLSPREQAQLRKLLTKMMLEIPDLSPTSVVISPLED</sequence>
<keyword evidence="1" id="KW-0805">Transcription regulation</keyword>
<evidence type="ECO:0000256" key="3">
    <source>
        <dbReference type="ARBA" id="ARBA00023163"/>
    </source>
</evidence>
<keyword evidence="3" id="KW-0804">Transcription</keyword>
<dbReference type="EMBL" id="CP023994">
    <property type="protein sequence ID" value="AWR21875.1"/>
    <property type="molecule type" value="Genomic_DNA"/>
</dbReference>
<keyword evidence="2" id="KW-0238">DNA-binding</keyword>
<dbReference type="InterPro" id="IPR036388">
    <property type="entry name" value="WH-like_DNA-bd_sf"/>
</dbReference>
<evidence type="ECO:0000313" key="5">
    <source>
        <dbReference type="EMBL" id="AWR21875.1"/>
    </source>
</evidence>
<name>A0A2Z3RYL7_9MICO</name>
<dbReference type="InterPro" id="IPR036390">
    <property type="entry name" value="WH_DNA-bd_sf"/>
</dbReference>
<dbReference type="KEGG" id="aum:AURMO_01283"/>
<organism evidence="5 6">
    <name type="scientific">Aurantimicrobium photophilum</name>
    <dbReference type="NCBI Taxonomy" id="1987356"/>
    <lineage>
        <taxon>Bacteria</taxon>
        <taxon>Bacillati</taxon>
        <taxon>Actinomycetota</taxon>
        <taxon>Actinomycetes</taxon>
        <taxon>Micrococcales</taxon>
        <taxon>Microbacteriaceae</taxon>
        <taxon>Aurantimicrobium</taxon>
    </lineage>
</organism>
<dbReference type="SUPFAM" id="SSF46785">
    <property type="entry name" value="Winged helix' DNA-binding domain"/>
    <property type="match status" value="1"/>
</dbReference>
<protein>
    <submittedName>
        <fullName evidence="5">Multidrug resistance operon repressor</fullName>
    </submittedName>
</protein>
<dbReference type="InterPro" id="IPR052067">
    <property type="entry name" value="Metal_resp_HTH_trans_reg"/>
</dbReference>
<dbReference type="PANTHER" id="PTHR35790:SF4">
    <property type="entry name" value="HTH-TYPE TRANSCRIPTIONAL REGULATOR PCHR"/>
    <property type="match status" value="1"/>
</dbReference>
<proteinExistence type="predicted"/>
<dbReference type="Gene3D" id="1.10.10.10">
    <property type="entry name" value="Winged helix-like DNA-binding domain superfamily/Winged helix DNA-binding domain"/>
    <property type="match status" value="1"/>
</dbReference>
<dbReference type="OrthoDB" id="3237509at2"/>
<dbReference type="AlphaFoldDB" id="A0A2Z3RYL7"/>
<reference evidence="5 6" key="1">
    <citation type="submission" date="2017-10" db="EMBL/GenBank/DDBJ databases">
        <title>Genome of an Actinobacterium that displays light-enhanced growth.</title>
        <authorList>
            <person name="Maresca J.A."/>
            <person name="Hempel P."/>
            <person name="Shevchenko O."/>
            <person name="Miller K.J."/>
            <person name="Hahn M.W."/>
        </authorList>
    </citation>
    <scope>NUCLEOTIDE SEQUENCE [LARGE SCALE GENOMIC DNA]</scope>
    <source>
        <strain evidence="5 6">MWH-Mo1</strain>
    </source>
</reference>
<dbReference type="GO" id="GO:0003677">
    <property type="term" value="F:DNA binding"/>
    <property type="evidence" value="ECO:0007669"/>
    <property type="project" value="UniProtKB-KW"/>
</dbReference>
<dbReference type="Proteomes" id="UP000246894">
    <property type="component" value="Chromosome"/>
</dbReference>
<evidence type="ECO:0000256" key="1">
    <source>
        <dbReference type="ARBA" id="ARBA00023015"/>
    </source>
</evidence>
<dbReference type="PANTHER" id="PTHR35790">
    <property type="entry name" value="HTH-TYPE TRANSCRIPTIONAL REGULATOR PCHR"/>
    <property type="match status" value="1"/>
</dbReference>
<dbReference type="PROSITE" id="PS50995">
    <property type="entry name" value="HTH_MARR_2"/>
    <property type="match status" value="1"/>
</dbReference>
<gene>
    <name evidence="5" type="ORF">AURMO_01283</name>
</gene>
<feature type="domain" description="HTH marR-type" evidence="4">
    <location>
        <begin position="39"/>
        <end position="170"/>
    </location>
</feature>
<dbReference type="GO" id="GO:0003700">
    <property type="term" value="F:DNA-binding transcription factor activity"/>
    <property type="evidence" value="ECO:0007669"/>
    <property type="project" value="InterPro"/>
</dbReference>
<dbReference type="Pfam" id="PF12802">
    <property type="entry name" value="MarR_2"/>
    <property type="match status" value="1"/>
</dbReference>
<accession>A0A2Z3RYL7</accession>
<evidence type="ECO:0000259" key="4">
    <source>
        <dbReference type="PROSITE" id="PS50995"/>
    </source>
</evidence>
<dbReference type="InterPro" id="IPR000835">
    <property type="entry name" value="HTH_MarR-typ"/>
</dbReference>
<evidence type="ECO:0000313" key="6">
    <source>
        <dbReference type="Proteomes" id="UP000246894"/>
    </source>
</evidence>